<dbReference type="Proteomes" id="UP001431776">
    <property type="component" value="Unassembled WGS sequence"/>
</dbReference>
<organism evidence="3 4">
    <name type="scientific">Anaerobaca lacustris</name>
    <dbReference type="NCBI Taxonomy" id="3044600"/>
    <lineage>
        <taxon>Bacteria</taxon>
        <taxon>Pseudomonadati</taxon>
        <taxon>Planctomycetota</taxon>
        <taxon>Phycisphaerae</taxon>
        <taxon>Sedimentisphaerales</taxon>
        <taxon>Anaerobacaceae</taxon>
        <taxon>Anaerobaca</taxon>
    </lineage>
</organism>
<name>A0AAW6TZ39_9BACT</name>
<comment type="caution">
    <text evidence="3">The sequence shown here is derived from an EMBL/GenBank/DDBJ whole genome shotgun (WGS) entry which is preliminary data.</text>
</comment>
<dbReference type="GO" id="GO:0008168">
    <property type="term" value="F:methyltransferase activity"/>
    <property type="evidence" value="ECO:0007669"/>
    <property type="project" value="UniProtKB-KW"/>
</dbReference>
<keyword evidence="1 3" id="KW-0808">Transferase</keyword>
<dbReference type="RefSeq" id="WP_349246407.1">
    <property type="nucleotide sequence ID" value="NZ_JASCXX010000027.1"/>
</dbReference>
<evidence type="ECO:0000259" key="2">
    <source>
        <dbReference type="Pfam" id="PF08242"/>
    </source>
</evidence>
<dbReference type="CDD" id="cd02440">
    <property type="entry name" value="AdoMet_MTases"/>
    <property type="match status" value="1"/>
</dbReference>
<dbReference type="Pfam" id="PF08242">
    <property type="entry name" value="Methyltransf_12"/>
    <property type="match status" value="1"/>
</dbReference>
<feature type="domain" description="Methyltransferase type 12" evidence="2">
    <location>
        <begin position="61"/>
        <end position="155"/>
    </location>
</feature>
<dbReference type="Gene3D" id="3.40.50.150">
    <property type="entry name" value="Vaccinia Virus protein VP39"/>
    <property type="match status" value="1"/>
</dbReference>
<protein>
    <submittedName>
        <fullName evidence="3">Class I SAM-dependent methyltransferase</fullName>
        <ecNumber evidence="3">2.1.1.-</ecNumber>
    </submittedName>
</protein>
<gene>
    <name evidence="3" type="ORF">QJ522_18200</name>
</gene>
<dbReference type="PANTHER" id="PTHR43861">
    <property type="entry name" value="TRANS-ACONITATE 2-METHYLTRANSFERASE-RELATED"/>
    <property type="match status" value="1"/>
</dbReference>
<dbReference type="InterPro" id="IPR029063">
    <property type="entry name" value="SAM-dependent_MTases_sf"/>
</dbReference>
<dbReference type="AlphaFoldDB" id="A0AAW6TZ39"/>
<evidence type="ECO:0000313" key="4">
    <source>
        <dbReference type="Proteomes" id="UP001431776"/>
    </source>
</evidence>
<evidence type="ECO:0000313" key="3">
    <source>
        <dbReference type="EMBL" id="MDI6450998.1"/>
    </source>
</evidence>
<dbReference type="PANTHER" id="PTHR43861:SF3">
    <property type="entry name" value="PUTATIVE (AFU_ORTHOLOGUE AFUA_2G14390)-RELATED"/>
    <property type="match status" value="1"/>
</dbReference>
<keyword evidence="4" id="KW-1185">Reference proteome</keyword>
<evidence type="ECO:0000256" key="1">
    <source>
        <dbReference type="ARBA" id="ARBA00022679"/>
    </source>
</evidence>
<dbReference type="EC" id="2.1.1.-" evidence="3"/>
<proteinExistence type="predicted"/>
<dbReference type="SUPFAM" id="SSF53335">
    <property type="entry name" value="S-adenosyl-L-methionine-dependent methyltransferases"/>
    <property type="match status" value="1"/>
</dbReference>
<accession>A0AAW6TZ39</accession>
<dbReference type="InterPro" id="IPR013217">
    <property type="entry name" value="Methyltransf_12"/>
</dbReference>
<dbReference type="GO" id="GO:0032259">
    <property type="term" value="P:methylation"/>
    <property type="evidence" value="ECO:0007669"/>
    <property type="project" value="UniProtKB-KW"/>
</dbReference>
<reference evidence="3" key="1">
    <citation type="submission" date="2023-05" db="EMBL/GenBank/DDBJ databases">
        <title>Anaerotaeda fermentans gen. nov., sp. nov., a novel anaerobic planctomycete of the new family within the order Sedimentisphaerales isolated from Taman Peninsula, Russia.</title>
        <authorList>
            <person name="Khomyakova M.A."/>
            <person name="Merkel A.Y."/>
            <person name="Slobodkin A.I."/>
        </authorList>
    </citation>
    <scope>NUCLEOTIDE SEQUENCE</scope>
    <source>
        <strain evidence="3">M17dextr</strain>
    </source>
</reference>
<dbReference type="EMBL" id="JASCXX010000027">
    <property type="protein sequence ID" value="MDI6450998.1"/>
    <property type="molecule type" value="Genomic_DNA"/>
</dbReference>
<keyword evidence="3" id="KW-0489">Methyltransferase</keyword>
<sequence>MNVDRKGPTPGDAMQEAAGAKDYFDAAAVTWDDNPTRVELAKAVAGAMLAAVPLTSRMAVMDFGCGTGLITRELATKVASITAADTSVQMLAVLEAKAKASGLDHVRTLVLENGYPQPSGVQFDAIVSSMVFHHIEDIPALLARFAQWVRPGGWIAVADLEPEDGTFHRDGAHEVHHGIDPVWLGSQIETVGFSVRSIRTVHTIRRQGEGADRPKDYPVFLLVARC</sequence>